<protein>
    <recommendedName>
        <fullName evidence="4">Carbohydrate ABC transporter substrate-binding protein, CUT1 family</fullName>
    </recommendedName>
</protein>
<dbReference type="RefSeq" id="WP_271173006.1">
    <property type="nucleotide sequence ID" value="NZ_BSEJ01000005.1"/>
</dbReference>
<dbReference type="InterPro" id="IPR006059">
    <property type="entry name" value="SBP"/>
</dbReference>
<evidence type="ECO:0000313" key="3">
    <source>
        <dbReference type="Proteomes" id="UP001142462"/>
    </source>
</evidence>
<feature type="chain" id="PRO_5040914320" description="Carbohydrate ABC transporter substrate-binding protein, CUT1 family" evidence="1">
    <location>
        <begin position="32"/>
        <end position="429"/>
    </location>
</feature>
<dbReference type="EMBL" id="BSEJ01000005">
    <property type="protein sequence ID" value="GLJ61293.1"/>
    <property type="molecule type" value="Genomic_DNA"/>
</dbReference>
<gene>
    <name evidence="2" type="ORF">GCM10017576_14220</name>
</gene>
<sequence>MTQQRRIIRAGALAGTAAIGALVLASCSTSAGGGAGDGQSFSLAFPVSNEAKTPYEILAEQYMEENPDVEITIDKLPGESYNTTIRTQLQGGNASDIFLSAPGNGQSFSIVPLAEAGLLEPLGETATSLIPDGSEHQFVVDGAVYGQPLNIAPAGVVVNQTAAEAAGITEYPADWQGVLDACETAAQAGGSYFVVAGSIPPNAGMMAQAIAATRVYAEDPDWNTQRAEGEVTFADSEGWQQTLQAIVDMNDAGCFQPGVEGAGFDAITNGLVQGTSSAMFGPSGVARDLGEAAGGEATFVAQTFPPADAADGAFGYASSTYSYSIPASSKNKDAAKAFLEWMAEPAQAETVAEESGTLPITGYAEMDFTGTAFEPLADMLAAGDFVPLPNSDWSNPAVYDALGAGVQGLLTGQKTVEQVLTEMDTAWGE</sequence>
<name>A0A9W6H2X9_9MICO</name>
<keyword evidence="3" id="KW-1185">Reference proteome</keyword>
<evidence type="ECO:0008006" key="4">
    <source>
        <dbReference type="Google" id="ProtNLM"/>
    </source>
</evidence>
<dbReference type="Pfam" id="PF01547">
    <property type="entry name" value="SBP_bac_1"/>
    <property type="match status" value="1"/>
</dbReference>
<accession>A0A9W6H2X9</accession>
<dbReference type="PANTHER" id="PTHR43649:SF12">
    <property type="entry name" value="DIACETYLCHITOBIOSE BINDING PROTEIN DASA"/>
    <property type="match status" value="1"/>
</dbReference>
<dbReference type="Proteomes" id="UP001142462">
    <property type="component" value="Unassembled WGS sequence"/>
</dbReference>
<organism evidence="2 3">
    <name type="scientific">Microbacterium barkeri</name>
    <dbReference type="NCBI Taxonomy" id="33917"/>
    <lineage>
        <taxon>Bacteria</taxon>
        <taxon>Bacillati</taxon>
        <taxon>Actinomycetota</taxon>
        <taxon>Actinomycetes</taxon>
        <taxon>Micrococcales</taxon>
        <taxon>Microbacteriaceae</taxon>
        <taxon>Microbacterium</taxon>
    </lineage>
</organism>
<proteinExistence type="predicted"/>
<feature type="signal peptide" evidence="1">
    <location>
        <begin position="1"/>
        <end position="31"/>
    </location>
</feature>
<dbReference type="PROSITE" id="PS51257">
    <property type="entry name" value="PROKAR_LIPOPROTEIN"/>
    <property type="match status" value="1"/>
</dbReference>
<evidence type="ECO:0000256" key="1">
    <source>
        <dbReference type="SAM" id="SignalP"/>
    </source>
</evidence>
<dbReference type="Gene3D" id="3.40.190.10">
    <property type="entry name" value="Periplasmic binding protein-like II"/>
    <property type="match status" value="2"/>
</dbReference>
<comment type="caution">
    <text evidence="2">The sequence shown here is derived from an EMBL/GenBank/DDBJ whole genome shotgun (WGS) entry which is preliminary data.</text>
</comment>
<dbReference type="SUPFAM" id="SSF53850">
    <property type="entry name" value="Periplasmic binding protein-like II"/>
    <property type="match status" value="1"/>
</dbReference>
<reference evidence="2" key="2">
    <citation type="submission" date="2023-01" db="EMBL/GenBank/DDBJ databases">
        <authorList>
            <person name="Sun Q."/>
            <person name="Evtushenko L."/>
        </authorList>
    </citation>
    <scope>NUCLEOTIDE SEQUENCE</scope>
    <source>
        <strain evidence="2">VKM Ac-1020</strain>
    </source>
</reference>
<keyword evidence="1" id="KW-0732">Signal</keyword>
<evidence type="ECO:0000313" key="2">
    <source>
        <dbReference type="EMBL" id="GLJ61293.1"/>
    </source>
</evidence>
<dbReference type="PANTHER" id="PTHR43649">
    <property type="entry name" value="ARABINOSE-BINDING PROTEIN-RELATED"/>
    <property type="match status" value="1"/>
</dbReference>
<dbReference type="AlphaFoldDB" id="A0A9W6H2X9"/>
<reference evidence="2" key="1">
    <citation type="journal article" date="2014" name="Int. J. Syst. Evol. Microbiol.">
        <title>Complete genome sequence of Corynebacterium casei LMG S-19264T (=DSM 44701T), isolated from a smear-ripened cheese.</title>
        <authorList>
            <consortium name="US DOE Joint Genome Institute (JGI-PGF)"/>
            <person name="Walter F."/>
            <person name="Albersmeier A."/>
            <person name="Kalinowski J."/>
            <person name="Ruckert C."/>
        </authorList>
    </citation>
    <scope>NUCLEOTIDE SEQUENCE</scope>
    <source>
        <strain evidence="2">VKM Ac-1020</strain>
    </source>
</reference>
<dbReference type="InterPro" id="IPR050490">
    <property type="entry name" value="Bact_solute-bd_prot1"/>
</dbReference>